<feature type="compositionally biased region" description="Polar residues" evidence="1">
    <location>
        <begin position="73"/>
        <end position="90"/>
    </location>
</feature>
<sequence>MMVIANDCFRDCPFDSSSNRCYDNCLAVFKNVLAESNCDGMHPSHHVDPKPPRPTYAPTIRPTRTYPSPPKTTRPSKYPQDQQGWTTRPVHNNGPMHNNNHNNGWYNNKPYTTRKPYYTPPYTTRYPYYTDMDAMYGRMDSQQEMTTFRTEIHTTTSTATTTTTTTTTTSVPLILSGVQTQFPKSELSSRGFKKYFSADFSTGRVGQGLKEIPAGAQNIFVGTARLMLCYILFCENNEPLNQVGVFGDESLFFARSFPYQQQTTAIPANGFYSYYSNNEIPGEPFGFAASPDIYLGPFDFFDCQIQAGRWDCPPAQLEKSRMSLYMNFPYSSGWRCGSDTAANYESATAFKKDFVLEAWYN</sequence>
<gene>
    <name evidence="2" type="ORF">OKIOD_LOCUS9006</name>
</gene>
<organism evidence="2 3">
    <name type="scientific">Oikopleura dioica</name>
    <name type="common">Tunicate</name>
    <dbReference type="NCBI Taxonomy" id="34765"/>
    <lineage>
        <taxon>Eukaryota</taxon>
        <taxon>Metazoa</taxon>
        <taxon>Chordata</taxon>
        <taxon>Tunicata</taxon>
        <taxon>Appendicularia</taxon>
        <taxon>Copelata</taxon>
        <taxon>Oikopleuridae</taxon>
        <taxon>Oikopleura</taxon>
    </lineage>
</organism>
<accession>A0ABN7SPB1</accession>
<dbReference type="EMBL" id="OU015566">
    <property type="protein sequence ID" value="CAG5102311.1"/>
    <property type="molecule type" value="Genomic_DNA"/>
</dbReference>
<name>A0ABN7SPB1_OIKDI</name>
<feature type="region of interest" description="Disordered" evidence="1">
    <location>
        <begin position="41"/>
        <end position="110"/>
    </location>
</feature>
<proteinExistence type="predicted"/>
<protein>
    <submittedName>
        <fullName evidence="2">Oidioi.mRNA.OKI2018_I69.chr1.g241.t1.cds</fullName>
    </submittedName>
</protein>
<keyword evidence="3" id="KW-1185">Reference proteome</keyword>
<feature type="compositionally biased region" description="Low complexity" evidence="1">
    <location>
        <begin position="91"/>
        <end position="110"/>
    </location>
</feature>
<dbReference type="Proteomes" id="UP001158576">
    <property type="component" value="Chromosome 1"/>
</dbReference>
<evidence type="ECO:0000313" key="3">
    <source>
        <dbReference type="Proteomes" id="UP001158576"/>
    </source>
</evidence>
<reference evidence="2 3" key="1">
    <citation type="submission" date="2021-04" db="EMBL/GenBank/DDBJ databases">
        <authorList>
            <person name="Bliznina A."/>
        </authorList>
    </citation>
    <scope>NUCLEOTIDE SEQUENCE [LARGE SCALE GENOMIC DNA]</scope>
</reference>
<evidence type="ECO:0000256" key="1">
    <source>
        <dbReference type="SAM" id="MobiDB-lite"/>
    </source>
</evidence>
<evidence type="ECO:0000313" key="2">
    <source>
        <dbReference type="EMBL" id="CAG5102311.1"/>
    </source>
</evidence>